<evidence type="ECO:0000259" key="3">
    <source>
        <dbReference type="Pfam" id="PF13359"/>
    </source>
</evidence>
<organism evidence="4 5">
    <name type="scientific">Periplaneta americana</name>
    <name type="common">American cockroach</name>
    <name type="synonym">Blatta americana</name>
    <dbReference type="NCBI Taxonomy" id="6978"/>
    <lineage>
        <taxon>Eukaryota</taxon>
        <taxon>Metazoa</taxon>
        <taxon>Ecdysozoa</taxon>
        <taxon>Arthropoda</taxon>
        <taxon>Hexapoda</taxon>
        <taxon>Insecta</taxon>
        <taxon>Pterygota</taxon>
        <taxon>Neoptera</taxon>
        <taxon>Polyneoptera</taxon>
        <taxon>Dictyoptera</taxon>
        <taxon>Blattodea</taxon>
        <taxon>Blattoidea</taxon>
        <taxon>Blattidae</taxon>
        <taxon>Blattinae</taxon>
        <taxon>Periplaneta</taxon>
    </lineage>
</organism>
<evidence type="ECO:0000256" key="2">
    <source>
        <dbReference type="ARBA" id="ARBA00022723"/>
    </source>
</evidence>
<evidence type="ECO:0000313" key="5">
    <source>
        <dbReference type="Proteomes" id="UP001148838"/>
    </source>
</evidence>
<protein>
    <recommendedName>
        <fullName evidence="3">DDE Tnp4 domain-containing protein</fullName>
    </recommendedName>
</protein>
<dbReference type="EMBL" id="JAJSOF020000013">
    <property type="protein sequence ID" value="KAJ4443451.1"/>
    <property type="molecule type" value="Genomic_DNA"/>
</dbReference>
<dbReference type="Pfam" id="PF13359">
    <property type="entry name" value="DDE_Tnp_4"/>
    <property type="match status" value="1"/>
</dbReference>
<reference evidence="4 5" key="1">
    <citation type="journal article" date="2022" name="Allergy">
        <title>Genome assembly and annotation of Periplaneta americana reveal a comprehensive cockroach allergen profile.</title>
        <authorList>
            <person name="Wang L."/>
            <person name="Xiong Q."/>
            <person name="Saelim N."/>
            <person name="Wang L."/>
            <person name="Nong W."/>
            <person name="Wan A.T."/>
            <person name="Shi M."/>
            <person name="Liu X."/>
            <person name="Cao Q."/>
            <person name="Hui J.H.L."/>
            <person name="Sookrung N."/>
            <person name="Leung T.F."/>
            <person name="Tungtrongchitr A."/>
            <person name="Tsui S.K.W."/>
        </authorList>
    </citation>
    <scope>NUCLEOTIDE SEQUENCE [LARGE SCALE GENOMIC DNA]</scope>
    <source>
        <strain evidence="4">PWHHKU_190912</strain>
    </source>
</reference>
<dbReference type="Proteomes" id="UP001148838">
    <property type="component" value="Unassembled WGS sequence"/>
</dbReference>
<evidence type="ECO:0000313" key="4">
    <source>
        <dbReference type="EMBL" id="KAJ4443451.1"/>
    </source>
</evidence>
<comment type="cofactor">
    <cofactor evidence="1">
        <name>a divalent metal cation</name>
        <dbReference type="ChEBI" id="CHEBI:60240"/>
    </cofactor>
</comment>
<keyword evidence="5" id="KW-1185">Reference proteome</keyword>
<keyword evidence="2" id="KW-0479">Metal-binding</keyword>
<comment type="caution">
    <text evidence="4">The sequence shown here is derived from an EMBL/GenBank/DDBJ whole genome shotgun (WGS) entry which is preliminary data.</text>
</comment>
<feature type="domain" description="DDE Tnp4" evidence="3">
    <location>
        <begin position="23"/>
        <end position="107"/>
    </location>
</feature>
<name>A0ABQ8TBI6_PERAM</name>
<gene>
    <name evidence="4" type="ORF">ANN_05120</name>
</gene>
<evidence type="ECO:0000256" key="1">
    <source>
        <dbReference type="ARBA" id="ARBA00001968"/>
    </source>
</evidence>
<dbReference type="InterPro" id="IPR027806">
    <property type="entry name" value="HARBI1_dom"/>
</dbReference>
<proteinExistence type="predicted"/>
<accession>A0ABQ8TBI6</accession>
<sequence>MGQRLEAGIFNIPNDKNLPGHNVPAPRVIIDDEAFALKSNLMRPFLYRRAKDDKCKENYNNRLCRARRVVENAFGILAQKWRTYYRPMEVNVETAELIVRTTCILHNFLRGNTEYYDLGAFDNAARRASTVAFTDREKFVEFLARIL</sequence>